<feature type="transmembrane region" description="Helical" evidence="7">
    <location>
        <begin position="447"/>
        <end position="469"/>
    </location>
</feature>
<dbReference type="PANTHER" id="PTHR43867">
    <property type="entry name" value="CELLULOSE SYNTHASE CATALYTIC SUBUNIT A [UDP-FORMING]"/>
    <property type="match status" value="1"/>
</dbReference>
<evidence type="ECO:0000256" key="7">
    <source>
        <dbReference type="SAM" id="Phobius"/>
    </source>
</evidence>
<evidence type="ECO:0000259" key="8">
    <source>
        <dbReference type="Pfam" id="PF13632"/>
    </source>
</evidence>
<evidence type="ECO:0000313" key="9">
    <source>
        <dbReference type="EMBL" id="MFD2832094.1"/>
    </source>
</evidence>
<feature type="domain" description="Glycosyltransferase 2-like" evidence="8">
    <location>
        <begin position="157"/>
        <end position="342"/>
    </location>
</feature>
<accession>A0ABW5X2U0</accession>
<evidence type="ECO:0000256" key="4">
    <source>
        <dbReference type="ARBA" id="ARBA00022692"/>
    </source>
</evidence>
<keyword evidence="4 7" id="KW-0812">Transmembrane</keyword>
<feature type="transmembrane region" description="Helical" evidence="7">
    <location>
        <begin position="313"/>
        <end position="342"/>
    </location>
</feature>
<comment type="subcellular location">
    <subcellularLocation>
        <location evidence="1">Membrane</location>
        <topology evidence="1">Multi-pass membrane protein</topology>
    </subcellularLocation>
</comment>
<comment type="caution">
    <text evidence="9">The sequence shown here is derived from an EMBL/GenBank/DDBJ whole genome shotgun (WGS) entry which is preliminary data.</text>
</comment>
<sequence>MFDKLSKKSGLVILLLSILLLTLFFPKLLWALLLFTVVLMIFLAFLRLWYASNSTQFPEIKVFQKTQPFVSIHIAICNEPSELVLNNLKHCLQIEYPNYEVIVLDNNTKSKALWKPVQQFCKRNSQLFKFKHYDQLDGFKAGALNKCLELSHPDTEFILTIDADYCVDSKCIQIALEEISSKNFALIQFPQCYNSNIERNGILNELEHFFQYYATGGNYTCSTLPTGTLSFINAKALKRASGWPEKTLTEDARLGLEFLSLNLPTKFSPRCIGKGEMPGSVNDLIKQRNRWVYGNTQCLLDLFKLKMPIKKKLSAFVQLSAWINMLSIPLLFSILYIVLFFFGKSENFNFIPKFTAIQFAVFIAGKLLLFLLKSSNNNSANLCKTLLIHMALAFESSTAVWQALSGKRKSFIRTNKFNSGSSFADIPLQFPFLLLGLSLLQLYQNEYITSIILAVLAILFLASGIFLFYEFRLKIQKRPTLKISLYENSFDRA</sequence>
<evidence type="ECO:0000256" key="2">
    <source>
        <dbReference type="ARBA" id="ARBA00022676"/>
    </source>
</evidence>
<dbReference type="EMBL" id="JBHUOJ010000004">
    <property type="protein sequence ID" value="MFD2832094.1"/>
    <property type="molecule type" value="Genomic_DNA"/>
</dbReference>
<keyword evidence="10" id="KW-1185">Reference proteome</keyword>
<proteinExistence type="predicted"/>
<dbReference type="Proteomes" id="UP001597438">
    <property type="component" value="Unassembled WGS sequence"/>
</dbReference>
<feature type="transmembrane region" description="Helical" evidence="7">
    <location>
        <begin position="31"/>
        <end position="50"/>
    </location>
</feature>
<dbReference type="InterPro" id="IPR029044">
    <property type="entry name" value="Nucleotide-diphossugar_trans"/>
</dbReference>
<dbReference type="RefSeq" id="WP_251739482.1">
    <property type="nucleotide sequence ID" value="NZ_JBHUOJ010000004.1"/>
</dbReference>
<dbReference type="Gene3D" id="3.90.550.10">
    <property type="entry name" value="Spore Coat Polysaccharide Biosynthesis Protein SpsA, Chain A"/>
    <property type="match status" value="1"/>
</dbReference>
<keyword evidence="6 7" id="KW-0472">Membrane</keyword>
<dbReference type="Pfam" id="PF13632">
    <property type="entry name" value="Glyco_trans_2_3"/>
    <property type="match status" value="1"/>
</dbReference>
<keyword evidence="5 7" id="KW-1133">Transmembrane helix</keyword>
<dbReference type="InterPro" id="IPR001173">
    <property type="entry name" value="Glyco_trans_2-like"/>
</dbReference>
<evidence type="ECO:0000256" key="1">
    <source>
        <dbReference type="ARBA" id="ARBA00004141"/>
    </source>
</evidence>
<keyword evidence="3" id="KW-0808">Transferase</keyword>
<organism evidence="9 10">
    <name type="scientific">Christiangramia antarctica</name>
    <dbReference type="NCBI Taxonomy" id="2058158"/>
    <lineage>
        <taxon>Bacteria</taxon>
        <taxon>Pseudomonadati</taxon>
        <taxon>Bacteroidota</taxon>
        <taxon>Flavobacteriia</taxon>
        <taxon>Flavobacteriales</taxon>
        <taxon>Flavobacteriaceae</taxon>
        <taxon>Christiangramia</taxon>
    </lineage>
</organism>
<reference evidence="10" key="1">
    <citation type="journal article" date="2019" name="Int. J. Syst. Evol. Microbiol.">
        <title>The Global Catalogue of Microorganisms (GCM) 10K type strain sequencing project: providing services to taxonomists for standard genome sequencing and annotation.</title>
        <authorList>
            <consortium name="The Broad Institute Genomics Platform"/>
            <consortium name="The Broad Institute Genome Sequencing Center for Infectious Disease"/>
            <person name="Wu L."/>
            <person name="Ma J."/>
        </authorList>
    </citation>
    <scope>NUCLEOTIDE SEQUENCE [LARGE SCALE GENOMIC DNA]</scope>
    <source>
        <strain evidence="10">KCTC 52925</strain>
    </source>
</reference>
<protein>
    <submittedName>
        <fullName evidence="9">Glycosyltransferase family 2 protein</fullName>
    </submittedName>
</protein>
<evidence type="ECO:0000256" key="5">
    <source>
        <dbReference type="ARBA" id="ARBA00022989"/>
    </source>
</evidence>
<dbReference type="PANTHER" id="PTHR43867:SF4">
    <property type="entry name" value="BETA-(1-3)-GLUCOSYL TRANSFERASE"/>
    <property type="match status" value="1"/>
</dbReference>
<feature type="transmembrane region" description="Helical" evidence="7">
    <location>
        <begin position="9"/>
        <end position="25"/>
    </location>
</feature>
<keyword evidence="2" id="KW-0328">Glycosyltransferase</keyword>
<evidence type="ECO:0000256" key="6">
    <source>
        <dbReference type="ARBA" id="ARBA00023136"/>
    </source>
</evidence>
<dbReference type="SUPFAM" id="SSF53448">
    <property type="entry name" value="Nucleotide-diphospho-sugar transferases"/>
    <property type="match status" value="1"/>
</dbReference>
<evidence type="ECO:0000313" key="10">
    <source>
        <dbReference type="Proteomes" id="UP001597438"/>
    </source>
</evidence>
<dbReference type="InterPro" id="IPR050321">
    <property type="entry name" value="Glycosyltr_2/OpgH_subfam"/>
</dbReference>
<evidence type="ECO:0000256" key="3">
    <source>
        <dbReference type="ARBA" id="ARBA00022679"/>
    </source>
</evidence>
<gene>
    <name evidence="9" type="ORF">ACFSYS_02265</name>
</gene>
<name>A0ABW5X2U0_9FLAO</name>
<feature type="transmembrane region" description="Helical" evidence="7">
    <location>
        <begin position="354"/>
        <end position="372"/>
    </location>
</feature>